<dbReference type="SUPFAM" id="SSF51735">
    <property type="entry name" value="NAD(P)-binding Rossmann-fold domains"/>
    <property type="match status" value="1"/>
</dbReference>
<dbReference type="EMBL" id="HACG01013156">
    <property type="protein sequence ID" value="CEK60021.1"/>
    <property type="molecule type" value="Transcribed_RNA"/>
</dbReference>
<evidence type="ECO:0000256" key="2">
    <source>
        <dbReference type="ARBA" id="ARBA00022857"/>
    </source>
</evidence>
<comment type="similarity">
    <text evidence="1 5">Belongs to the short-chain dehydrogenases/reductases (SDR) family.</text>
</comment>
<evidence type="ECO:0000256" key="4">
    <source>
        <dbReference type="ARBA" id="ARBA00026118"/>
    </source>
</evidence>
<sequence>MAKRVAVVTGANKGLGLGIVKGLCKQFDGDVLLTARDECRGLTAIEALEKEGLDVKFHQLDVTDHDSIVRLRDFLKRTYGGLDILVNNAGVAFMQSSVPFAEQAIETVKINYFGALETSAILFPLLRPHARVCNVSSMAATNALKKCSPELKSILINPDITMEELSGYMTQFVQLAQDNKHLDEGFPDDAYGFSKIGMTVMSILQQKELDRQGFEDIIVNGCSPGFVATDMTNWQGVLTIDEGIITPLYCALLPPNIDSPRGLIIRLKEPVDWVNFERAVETK</sequence>
<name>A0A0B6YWA7_9EUPU</name>
<organism evidence="6">
    <name type="scientific">Arion vulgaris</name>
    <dbReference type="NCBI Taxonomy" id="1028688"/>
    <lineage>
        <taxon>Eukaryota</taxon>
        <taxon>Metazoa</taxon>
        <taxon>Spiralia</taxon>
        <taxon>Lophotrochozoa</taxon>
        <taxon>Mollusca</taxon>
        <taxon>Gastropoda</taxon>
        <taxon>Heterobranchia</taxon>
        <taxon>Euthyneura</taxon>
        <taxon>Panpulmonata</taxon>
        <taxon>Eupulmonata</taxon>
        <taxon>Stylommatophora</taxon>
        <taxon>Helicina</taxon>
        <taxon>Arionoidea</taxon>
        <taxon>Arionidae</taxon>
        <taxon>Arion</taxon>
    </lineage>
</organism>
<dbReference type="InterPro" id="IPR045313">
    <property type="entry name" value="CBR1-like"/>
</dbReference>
<dbReference type="PRINTS" id="PR00080">
    <property type="entry name" value="SDRFAMILY"/>
</dbReference>
<reference evidence="6" key="1">
    <citation type="submission" date="2014-12" db="EMBL/GenBank/DDBJ databases">
        <title>Insight into the proteome of Arion vulgaris.</title>
        <authorList>
            <person name="Aradska J."/>
            <person name="Bulat T."/>
            <person name="Smidak R."/>
            <person name="Sarate P."/>
            <person name="Gangsoo J."/>
            <person name="Sialana F."/>
            <person name="Bilban M."/>
            <person name="Lubec G."/>
        </authorList>
    </citation>
    <scope>NUCLEOTIDE SEQUENCE</scope>
    <source>
        <tissue evidence="6">Skin</tissue>
    </source>
</reference>
<dbReference type="Pfam" id="PF00106">
    <property type="entry name" value="adh_short"/>
    <property type="match status" value="1"/>
</dbReference>
<gene>
    <name evidence="6" type="primary">ORF38176</name>
</gene>
<dbReference type="PRINTS" id="PR00081">
    <property type="entry name" value="GDHRDH"/>
</dbReference>
<dbReference type="PANTHER" id="PTHR43963">
    <property type="entry name" value="CARBONYL REDUCTASE 1-RELATED"/>
    <property type="match status" value="1"/>
</dbReference>
<keyword evidence="2" id="KW-0521">NADP</keyword>
<accession>A0A0B6YWA7</accession>
<evidence type="ECO:0000256" key="5">
    <source>
        <dbReference type="RuleBase" id="RU000363"/>
    </source>
</evidence>
<evidence type="ECO:0000313" key="6">
    <source>
        <dbReference type="EMBL" id="CEK60021.1"/>
    </source>
</evidence>
<dbReference type="PANTHER" id="PTHR43963:SF4">
    <property type="entry name" value="CARBONYL REDUCTASE (NADPH)"/>
    <property type="match status" value="1"/>
</dbReference>
<protein>
    <recommendedName>
        <fullName evidence="4">carbonyl reductase (NADPH)</fullName>
        <ecNumber evidence="4">1.1.1.184</ecNumber>
    </recommendedName>
</protein>
<evidence type="ECO:0000256" key="1">
    <source>
        <dbReference type="ARBA" id="ARBA00006484"/>
    </source>
</evidence>
<dbReference type="InterPro" id="IPR002347">
    <property type="entry name" value="SDR_fam"/>
</dbReference>
<dbReference type="CDD" id="cd05324">
    <property type="entry name" value="carb_red_PTCR-like_SDR_c"/>
    <property type="match status" value="1"/>
</dbReference>
<keyword evidence="3" id="KW-0560">Oxidoreductase</keyword>
<dbReference type="Gene3D" id="3.40.50.720">
    <property type="entry name" value="NAD(P)-binding Rossmann-like Domain"/>
    <property type="match status" value="1"/>
</dbReference>
<dbReference type="EC" id="1.1.1.184" evidence="4"/>
<dbReference type="AlphaFoldDB" id="A0A0B6YWA7"/>
<evidence type="ECO:0000256" key="3">
    <source>
        <dbReference type="ARBA" id="ARBA00023002"/>
    </source>
</evidence>
<dbReference type="InterPro" id="IPR036291">
    <property type="entry name" value="NAD(P)-bd_dom_sf"/>
</dbReference>
<dbReference type="GO" id="GO:0004090">
    <property type="term" value="F:carbonyl reductase (NADPH) activity"/>
    <property type="evidence" value="ECO:0007669"/>
    <property type="project" value="UniProtKB-EC"/>
</dbReference>
<proteinExistence type="inferred from homology"/>